<keyword evidence="3" id="KW-1185">Reference proteome</keyword>
<accession>A0ABN2WSF0</accession>
<protein>
    <submittedName>
        <fullName evidence="2">DinB family protein</fullName>
    </submittedName>
</protein>
<name>A0ABN2WSF0_9MICO</name>
<dbReference type="Proteomes" id="UP001500984">
    <property type="component" value="Unassembled WGS sequence"/>
</dbReference>
<comment type="caution">
    <text evidence="2">The sequence shown here is derived from an EMBL/GenBank/DDBJ whole genome shotgun (WGS) entry which is preliminary data.</text>
</comment>
<dbReference type="Pfam" id="PF12867">
    <property type="entry name" value="DinB_2"/>
    <property type="match status" value="1"/>
</dbReference>
<dbReference type="Gene3D" id="1.20.120.450">
    <property type="entry name" value="dinb family like domain"/>
    <property type="match status" value="1"/>
</dbReference>
<proteinExistence type="predicted"/>
<organism evidence="2 3">
    <name type="scientific">Brevibacterium salitolerans</name>
    <dbReference type="NCBI Taxonomy" id="1403566"/>
    <lineage>
        <taxon>Bacteria</taxon>
        <taxon>Bacillati</taxon>
        <taxon>Actinomycetota</taxon>
        <taxon>Actinomycetes</taxon>
        <taxon>Micrococcales</taxon>
        <taxon>Brevibacteriaceae</taxon>
        <taxon>Brevibacterium</taxon>
    </lineage>
</organism>
<dbReference type="EMBL" id="BAAAPZ010000007">
    <property type="protein sequence ID" value="GAA2098174.1"/>
    <property type="molecule type" value="Genomic_DNA"/>
</dbReference>
<dbReference type="RefSeq" id="WP_344337013.1">
    <property type="nucleotide sequence ID" value="NZ_BAAAPZ010000007.1"/>
</dbReference>
<dbReference type="InterPro" id="IPR024775">
    <property type="entry name" value="DinB-like"/>
</dbReference>
<evidence type="ECO:0000259" key="1">
    <source>
        <dbReference type="Pfam" id="PF12867"/>
    </source>
</evidence>
<dbReference type="NCBIfam" id="NF047843">
    <property type="entry name" value="MST_Rv0443"/>
    <property type="match status" value="1"/>
</dbReference>
<dbReference type="InterPro" id="IPR034660">
    <property type="entry name" value="DinB/YfiT-like"/>
</dbReference>
<dbReference type="SUPFAM" id="SSF109854">
    <property type="entry name" value="DinB/YfiT-like putative metalloenzymes"/>
    <property type="match status" value="1"/>
</dbReference>
<gene>
    <name evidence="2" type="ORF">GCM10009823_19330</name>
</gene>
<evidence type="ECO:0000313" key="2">
    <source>
        <dbReference type="EMBL" id="GAA2098174.1"/>
    </source>
</evidence>
<sequence length="168" mass="17843">MDAREVLIEFAGRPLAAAQTLHGLPAEALNRHPAGHPNSPAWLLWHAGREIDLQLADLSGGEQVWTHGGFARRSGLGAAGDDLGLGHTPEQARAIEVEDAGPLLEYLAEVTDALRSYVRSLAEEDLDVVVDDSWDPPTTRGVRLVSMIDDAAQHLGQAAYAVGAPDAS</sequence>
<evidence type="ECO:0000313" key="3">
    <source>
        <dbReference type="Proteomes" id="UP001500984"/>
    </source>
</evidence>
<feature type="domain" description="DinB-like" evidence="1">
    <location>
        <begin position="18"/>
        <end position="158"/>
    </location>
</feature>
<reference evidence="2 3" key="1">
    <citation type="journal article" date="2019" name="Int. J. Syst. Evol. Microbiol.">
        <title>The Global Catalogue of Microorganisms (GCM) 10K type strain sequencing project: providing services to taxonomists for standard genome sequencing and annotation.</title>
        <authorList>
            <consortium name="The Broad Institute Genomics Platform"/>
            <consortium name="The Broad Institute Genome Sequencing Center for Infectious Disease"/>
            <person name="Wu L."/>
            <person name="Ma J."/>
        </authorList>
    </citation>
    <scope>NUCLEOTIDE SEQUENCE [LARGE SCALE GENOMIC DNA]</scope>
    <source>
        <strain evidence="2 3">JCM 15900</strain>
    </source>
</reference>